<dbReference type="EMBL" id="KZ623377">
    <property type="protein sequence ID" value="RQO93503.1"/>
    <property type="molecule type" value="Genomic_DNA"/>
</dbReference>
<feature type="compositionally biased region" description="Polar residues" evidence="1">
    <location>
        <begin position="139"/>
        <end position="154"/>
    </location>
</feature>
<dbReference type="OMA" id="IHHSEAG"/>
<evidence type="ECO:0000256" key="1">
    <source>
        <dbReference type="SAM" id="MobiDB-lite"/>
    </source>
</evidence>
<dbReference type="PANTHER" id="PTHR31286">
    <property type="entry name" value="GLYCINE-RICH CELL WALL STRUCTURAL PROTEIN 1.8-LIKE"/>
    <property type="match status" value="1"/>
</dbReference>
<dbReference type="InParanoid" id="A0A3N7FA18"/>
<dbReference type="AlphaFoldDB" id="A0A3N7FA18"/>
<organism evidence="2">
    <name type="scientific">Populus trichocarpa</name>
    <name type="common">Western balsam poplar</name>
    <name type="synonym">Populus balsamifera subsp. trichocarpa</name>
    <dbReference type="NCBI Taxonomy" id="3694"/>
    <lineage>
        <taxon>Eukaryota</taxon>
        <taxon>Viridiplantae</taxon>
        <taxon>Streptophyta</taxon>
        <taxon>Embryophyta</taxon>
        <taxon>Tracheophyta</taxon>
        <taxon>Spermatophyta</taxon>
        <taxon>Magnoliopsida</taxon>
        <taxon>eudicotyledons</taxon>
        <taxon>Gunneridae</taxon>
        <taxon>Pentapetalae</taxon>
        <taxon>rosids</taxon>
        <taxon>fabids</taxon>
        <taxon>Malpighiales</taxon>
        <taxon>Salicaceae</taxon>
        <taxon>Saliceae</taxon>
        <taxon>Populus</taxon>
    </lineage>
</organism>
<reference evidence="2" key="1">
    <citation type="journal article" date="2006" name="Science">
        <title>The genome of black cottonwood, Populus trichocarpa (Torr. &amp; Gray).</title>
        <authorList>
            <person name="Tuskan G.A."/>
            <person name="Difazio S."/>
            <person name="Jansson S."/>
            <person name="Bohlmann J."/>
            <person name="Grigoriev I."/>
            <person name="Hellsten U."/>
            <person name="Putnam N."/>
            <person name="Ralph S."/>
            <person name="Rombauts S."/>
            <person name="Salamov A."/>
            <person name="Schein J."/>
            <person name="Sterck L."/>
            <person name="Aerts A."/>
            <person name="Bhalerao R.R."/>
            <person name="Bhalerao R.P."/>
            <person name="Blaudez D."/>
            <person name="Boerjan W."/>
            <person name="Brun A."/>
            <person name="Brunner A."/>
            <person name="Busov V."/>
            <person name="Campbell M."/>
            <person name="Carlson J."/>
            <person name="Chalot M."/>
            <person name="Chapman J."/>
            <person name="Chen G.L."/>
            <person name="Cooper D."/>
            <person name="Coutinho P.M."/>
            <person name="Couturier J."/>
            <person name="Covert S."/>
            <person name="Cronk Q."/>
            <person name="Cunningham R."/>
            <person name="Davis J."/>
            <person name="Degroeve S."/>
            <person name="Dejardin A."/>
            <person name="Depamphilis C."/>
            <person name="Detter J."/>
            <person name="Dirks B."/>
            <person name="Dubchak I."/>
            <person name="Duplessis S."/>
            <person name="Ehlting J."/>
            <person name="Ellis B."/>
            <person name="Gendler K."/>
            <person name="Goodstein D."/>
            <person name="Gribskov M."/>
            <person name="Grimwood J."/>
            <person name="Groover A."/>
            <person name="Gunter L."/>
            <person name="Hamberger B."/>
            <person name="Heinze B."/>
            <person name="Helariutta Y."/>
            <person name="Henrissat B."/>
            <person name="Holligan D."/>
            <person name="Holt R."/>
            <person name="Huang W."/>
            <person name="Islam-Faridi N."/>
            <person name="Jones S."/>
            <person name="Jones-Rhoades M."/>
            <person name="Jorgensen R."/>
            <person name="Joshi C."/>
            <person name="Kangasjarvi J."/>
            <person name="Karlsson J."/>
            <person name="Kelleher C."/>
            <person name="Kirkpatrick R."/>
            <person name="Kirst M."/>
            <person name="Kohler A."/>
            <person name="Kalluri U."/>
            <person name="Larimer F."/>
            <person name="Leebens-Mack J."/>
            <person name="Leple J.C."/>
            <person name="Locascio P."/>
            <person name="Lou Y."/>
            <person name="Lucas S."/>
            <person name="Martin F."/>
            <person name="Montanini B."/>
            <person name="Napoli C."/>
            <person name="Nelson D.R."/>
            <person name="Nelson C."/>
            <person name="Nieminen K."/>
            <person name="Nilsson O."/>
            <person name="Pereda V."/>
            <person name="Peter G."/>
            <person name="Philippe R."/>
            <person name="Pilate G."/>
            <person name="Poliakov A."/>
            <person name="Razumovskaya J."/>
            <person name="Richardson P."/>
            <person name="Rinaldi C."/>
            <person name="Ritland K."/>
            <person name="Rouze P."/>
            <person name="Ryaboy D."/>
            <person name="Schmutz J."/>
            <person name="Schrader J."/>
            <person name="Segerman B."/>
            <person name="Shin H."/>
            <person name="Siddiqui A."/>
            <person name="Sterky F."/>
            <person name="Terry A."/>
            <person name="Tsai C.J."/>
            <person name="Uberbacher E."/>
            <person name="Unneberg P."/>
            <person name="Vahala J."/>
            <person name="Wall K."/>
            <person name="Wessler S."/>
            <person name="Yang G."/>
            <person name="Yin T."/>
            <person name="Douglas C."/>
            <person name="Marra M."/>
            <person name="Sandberg G."/>
            <person name="Van de Peer Y."/>
            <person name="Rokhsar D."/>
        </authorList>
    </citation>
    <scope>NUCLEOTIDE SEQUENCE [LARGE SCALE GENOMIC DNA]</scope>
    <source>
        <strain evidence="2">Nisqually-1</strain>
    </source>
</reference>
<evidence type="ECO:0000313" key="2">
    <source>
        <dbReference type="EMBL" id="RQO93503.1"/>
    </source>
</evidence>
<proteinExistence type="predicted"/>
<dbReference type="InterPro" id="IPR040256">
    <property type="entry name" value="At4g02000-like"/>
</dbReference>
<reference evidence="2" key="2">
    <citation type="submission" date="2017-07" db="EMBL/GenBank/DDBJ databases">
        <title>WGS assembly of Populus trichocarpa.</title>
        <authorList>
            <person name="Tuskan G."/>
            <person name="Difazio S."/>
            <person name="Jansson S."/>
            <person name="Bohlmann J."/>
            <person name="Grigoriev I."/>
            <person name="Hellsten U."/>
            <person name="Putnam N."/>
            <person name="Ralph S."/>
            <person name="Rombauts S."/>
            <person name="Salamov A."/>
            <person name="Schein J."/>
            <person name="Sterck L."/>
            <person name="Aerts A."/>
            <person name="Bhalerao R."/>
            <person name="Bhalerao R."/>
            <person name="Blaudez D."/>
            <person name="Boerjan W."/>
            <person name="Brun A."/>
            <person name="Brunner A."/>
            <person name="Busov V."/>
            <person name="Campbell M."/>
            <person name="Carlson J."/>
            <person name="Chalot M."/>
            <person name="Chapman J."/>
            <person name="Chen G."/>
            <person name="Cooper D."/>
            <person name="Coutinho P."/>
            <person name="Couturier J."/>
            <person name="Covert S."/>
            <person name="Cronk Q."/>
            <person name="Cunningham R."/>
            <person name="Davis J."/>
            <person name="Degroeve S."/>
            <person name="Dejardin A."/>
            <person name="Depamphilis C."/>
            <person name="Detter J."/>
            <person name="Dirks B."/>
            <person name="Dubchak I."/>
            <person name="Duplessis S."/>
            <person name="Ehlting J."/>
            <person name="Ellis B."/>
            <person name="Gendler K."/>
            <person name="Goodstein D."/>
            <person name="Gribskov M."/>
            <person name="Grimwood J."/>
            <person name="Groover A."/>
            <person name="Gunter L."/>
            <person name="Hamberger B."/>
            <person name="Heinze B."/>
            <person name="Helariutta Y."/>
            <person name="Henrissat B."/>
            <person name="Holligan D."/>
            <person name="Holt R."/>
            <person name="Huang W."/>
            <person name="Islam-Faridi N."/>
            <person name="Jones S."/>
            <person name="Jones-Rhoades M."/>
            <person name="Jorgensen R."/>
            <person name="Joshi C."/>
            <person name="Kangasjarvi J."/>
            <person name="Karlsson J."/>
            <person name="Kelleher C."/>
            <person name="Kirkpatrick R."/>
            <person name="Kirst M."/>
            <person name="Kohler A."/>
            <person name="Kalluri U."/>
            <person name="Larimer F."/>
            <person name="Leebens-Mack J."/>
            <person name="Leple J."/>
            <person name="Locascio P."/>
            <person name="Lou Y."/>
            <person name="Lucas S."/>
            <person name="Martin F."/>
            <person name="Montanini B."/>
            <person name="Napoli C."/>
            <person name="Nelson D."/>
            <person name="Nelson C."/>
            <person name="Nieminen K."/>
            <person name="Nilsson O."/>
            <person name="Pereda V."/>
            <person name="Peter G."/>
            <person name="Philippe R."/>
            <person name="Pilate G."/>
            <person name="Poliakov A."/>
            <person name="Razumovskaya J."/>
            <person name="Richardson P."/>
            <person name="Rinaldi C."/>
            <person name="Ritland K."/>
            <person name="Rouze P."/>
            <person name="Ryaboy D."/>
            <person name="Schmutz J."/>
            <person name="Schrader J."/>
            <person name="Segerman B."/>
            <person name="Shin H."/>
            <person name="Siddiqui A."/>
            <person name="Sterky F."/>
            <person name="Terry A."/>
            <person name="Tsai C."/>
            <person name="Uberbacher E."/>
            <person name="Unneberg P."/>
            <person name="Vahala J."/>
            <person name="Wall K."/>
            <person name="Wessler S."/>
            <person name="Yang G."/>
            <person name="Yin T."/>
            <person name="Douglas C."/>
            <person name="Marra M."/>
            <person name="Sandberg G."/>
            <person name="Van De Peer Y."/>
            <person name="Rokhsar D."/>
        </authorList>
    </citation>
    <scope>NUCLEOTIDE SEQUENCE</scope>
    <source>
        <strain evidence="2">Nisqually-1</strain>
    </source>
</reference>
<feature type="region of interest" description="Disordered" evidence="1">
    <location>
        <begin position="130"/>
        <end position="163"/>
    </location>
</feature>
<dbReference type="PANTHER" id="PTHR31286:SF168">
    <property type="entry name" value="DUF4283 DOMAIN-CONTAINING PROTEIN"/>
    <property type="match status" value="1"/>
</dbReference>
<dbReference type="Gramene" id="Potri.019G047850.1.v4.1">
    <property type="protein sequence ID" value="Potri.019G047850.1.v4.1"/>
    <property type="gene ID" value="Potri.019G047850.v4.1"/>
</dbReference>
<sequence>MIGKPIHCDDSIAQMTRLSYARVLIEVDLLSDLPSSVNVILPNGATLPQQIVYESLPRFCKQCKILGHLTLTCTKGLKPRSKKRPHESPVCSASSSPYAETAAVEKQEPYCAGPSVDPQMDPMSIEAATAGALRPQSPGLKTSKTATSEHSGSTPPIHHSEAGAIAAVAPPTRQYLTRSKSTAIPCLGSQRKSKAPAVDFQSLHSLDDSAPSSIF</sequence>
<name>A0A3N7FA18_POPTR</name>
<evidence type="ECO:0008006" key="3">
    <source>
        <dbReference type="Google" id="ProtNLM"/>
    </source>
</evidence>
<gene>
    <name evidence="2" type="ORF">POPTR_T067101</name>
</gene>
<accession>A0A3N7FA18</accession>
<protein>
    <recommendedName>
        <fullName evidence="3">Zinc knuckle CX2CX4HX4C domain-containing protein</fullName>
    </recommendedName>
</protein>